<keyword evidence="2" id="KW-0540">Nuclease</keyword>
<gene>
    <name evidence="2" type="ORF">ACFP1F_04445</name>
</gene>
<organism evidence="2 3">
    <name type="scientific">Companilactobacillus baiquanensis</name>
    <dbReference type="NCBI Taxonomy" id="2486005"/>
    <lineage>
        <taxon>Bacteria</taxon>
        <taxon>Bacillati</taxon>
        <taxon>Bacillota</taxon>
        <taxon>Bacilli</taxon>
        <taxon>Lactobacillales</taxon>
        <taxon>Lactobacillaceae</taxon>
        <taxon>Companilactobacillus</taxon>
    </lineage>
</organism>
<dbReference type="InterPro" id="IPR013520">
    <property type="entry name" value="Ribonucl_H"/>
</dbReference>
<protein>
    <submittedName>
        <fullName evidence="2">3'-5' exonuclease</fullName>
        <ecNumber evidence="2">3.1.-.-</ecNumber>
    </submittedName>
</protein>
<dbReference type="Proteomes" id="UP001596186">
    <property type="component" value="Unassembled WGS sequence"/>
</dbReference>
<keyword evidence="2" id="KW-0269">Exonuclease</keyword>
<dbReference type="InterPro" id="IPR036397">
    <property type="entry name" value="RNaseH_sf"/>
</dbReference>
<dbReference type="InterPro" id="IPR012337">
    <property type="entry name" value="RNaseH-like_sf"/>
</dbReference>
<dbReference type="SUPFAM" id="SSF53098">
    <property type="entry name" value="Ribonuclease H-like"/>
    <property type="match status" value="1"/>
</dbReference>
<evidence type="ECO:0000313" key="2">
    <source>
        <dbReference type="EMBL" id="MFC6323017.1"/>
    </source>
</evidence>
<dbReference type="Pfam" id="PF00929">
    <property type="entry name" value="RNase_T"/>
    <property type="match status" value="1"/>
</dbReference>
<dbReference type="EMBL" id="JBHSSN010000005">
    <property type="protein sequence ID" value="MFC6323017.1"/>
    <property type="molecule type" value="Genomic_DNA"/>
</dbReference>
<name>A0ABW1UVG7_9LACO</name>
<dbReference type="SMART" id="SM00479">
    <property type="entry name" value="EXOIII"/>
    <property type="match status" value="1"/>
</dbReference>
<feature type="domain" description="Exonuclease" evidence="1">
    <location>
        <begin position="2"/>
        <end position="167"/>
    </location>
</feature>
<evidence type="ECO:0000259" key="1">
    <source>
        <dbReference type="SMART" id="SM00479"/>
    </source>
</evidence>
<dbReference type="GO" id="GO:0004527">
    <property type="term" value="F:exonuclease activity"/>
    <property type="evidence" value="ECO:0007669"/>
    <property type="project" value="UniProtKB-KW"/>
</dbReference>
<evidence type="ECO:0000313" key="3">
    <source>
        <dbReference type="Proteomes" id="UP001596186"/>
    </source>
</evidence>
<keyword evidence="3" id="KW-1185">Reference proteome</keyword>
<dbReference type="PANTHER" id="PTHR30231:SF42">
    <property type="entry name" value="EXONUCLEASE"/>
    <property type="match status" value="1"/>
</dbReference>
<keyword evidence="2" id="KW-0378">Hydrolase</keyword>
<dbReference type="EC" id="3.1.-.-" evidence="2"/>
<comment type="caution">
    <text evidence="2">The sequence shown here is derived from an EMBL/GenBank/DDBJ whole genome shotgun (WGS) entry which is preliminary data.</text>
</comment>
<proteinExistence type="predicted"/>
<sequence length="177" mass="20213">MNFVAMDFETANGHRTSACSLALVLVRNSQIVDSFYTLINPLENFSPRNIQIHHIRPQDVQDAPTFDKVWPHIQTLFDTSHLVAAHNASFDNSVLKNTLTNYGIFPPKYLTIDTVKTSRKFYPDLPNHKLDTVSRNLQIDLEHHHNALDDSIACAKILLKTEQEFGTEQIKRMAKLT</sequence>
<dbReference type="Gene3D" id="3.30.420.10">
    <property type="entry name" value="Ribonuclease H-like superfamily/Ribonuclease H"/>
    <property type="match status" value="1"/>
</dbReference>
<dbReference type="RefSeq" id="WP_125593986.1">
    <property type="nucleotide sequence ID" value="NZ_JBHSSN010000005.1"/>
</dbReference>
<dbReference type="CDD" id="cd06130">
    <property type="entry name" value="DNA_pol_III_epsilon_like"/>
    <property type="match status" value="1"/>
</dbReference>
<reference evidence="3" key="1">
    <citation type="journal article" date="2019" name="Int. J. Syst. Evol. Microbiol.">
        <title>The Global Catalogue of Microorganisms (GCM) 10K type strain sequencing project: providing services to taxonomists for standard genome sequencing and annotation.</title>
        <authorList>
            <consortium name="The Broad Institute Genomics Platform"/>
            <consortium name="The Broad Institute Genome Sequencing Center for Infectious Disease"/>
            <person name="Wu L."/>
            <person name="Ma J."/>
        </authorList>
    </citation>
    <scope>NUCLEOTIDE SEQUENCE [LARGE SCALE GENOMIC DNA]</scope>
    <source>
        <strain evidence="3">CCM 8895</strain>
    </source>
</reference>
<accession>A0ABW1UVG7</accession>
<dbReference type="PANTHER" id="PTHR30231">
    <property type="entry name" value="DNA POLYMERASE III SUBUNIT EPSILON"/>
    <property type="match status" value="1"/>
</dbReference>